<dbReference type="Pfam" id="PF06314">
    <property type="entry name" value="ADC"/>
    <property type="match status" value="1"/>
</dbReference>
<dbReference type="SUPFAM" id="SSF160104">
    <property type="entry name" value="Acetoacetate decarboxylase-like"/>
    <property type="match status" value="1"/>
</dbReference>
<dbReference type="RefSeq" id="WP_101520283.1">
    <property type="nucleotide sequence ID" value="NZ_PKLZ01000002.1"/>
</dbReference>
<keyword evidence="2" id="KW-1185">Reference proteome</keyword>
<dbReference type="EMBL" id="PKLZ01000002">
    <property type="protein sequence ID" value="PLW83602.1"/>
    <property type="molecule type" value="Genomic_DNA"/>
</dbReference>
<sequence>MSNATGAPQGNPGDITNWPMLKVVYRTDPDKIAALLPPGIEPGANPHVTLTIYNFPVPDEPEFGILTTVDADYNGIAGEYTLGYGIDQESAIFNSQEINGQPKYPCTTDFYRMGDSVTARCTHQGYTFAEFRGTSTGATELPPEFELNEWWIKVSRAVGLMPDPARGYDFPPHVVHVRSTYGTAWREAVEGELVLRDSPWDPLASLLPMREQVSAHLWWPIFLGREITLAGKLDPDAFMPFADTISGSRWPGTNGGPRRS</sequence>
<gene>
    <name evidence="1" type="ORF">CWI75_04425</name>
</gene>
<dbReference type="GO" id="GO:0016829">
    <property type="term" value="F:lyase activity"/>
    <property type="evidence" value="ECO:0007669"/>
    <property type="project" value="InterPro"/>
</dbReference>
<dbReference type="AlphaFoldDB" id="A0A2N5Y5F6"/>
<comment type="caution">
    <text evidence="1">The sequence shown here is derived from an EMBL/GenBank/DDBJ whole genome shotgun (WGS) entry which is preliminary data.</text>
</comment>
<proteinExistence type="predicted"/>
<protein>
    <submittedName>
        <fullName evidence="1">Acetoacetate decarboxylase</fullName>
    </submittedName>
</protein>
<organism evidence="1 2">
    <name type="scientific">Kineobactrum sediminis</name>
    <dbReference type="NCBI Taxonomy" id="1905677"/>
    <lineage>
        <taxon>Bacteria</taxon>
        <taxon>Pseudomonadati</taxon>
        <taxon>Pseudomonadota</taxon>
        <taxon>Gammaproteobacteria</taxon>
        <taxon>Cellvibrionales</taxon>
        <taxon>Halieaceae</taxon>
        <taxon>Kineobactrum</taxon>
    </lineage>
</organism>
<dbReference type="Gene3D" id="2.40.400.10">
    <property type="entry name" value="Acetoacetate decarboxylase-like"/>
    <property type="match status" value="1"/>
</dbReference>
<dbReference type="Proteomes" id="UP000234845">
    <property type="component" value="Unassembled WGS sequence"/>
</dbReference>
<evidence type="ECO:0000313" key="1">
    <source>
        <dbReference type="EMBL" id="PLW83602.1"/>
    </source>
</evidence>
<dbReference type="OrthoDB" id="1633687at2"/>
<reference evidence="2" key="1">
    <citation type="submission" date="2017-11" db="EMBL/GenBank/DDBJ databases">
        <title>The draft genome sequence of Chromatocurvus sp. F02.</title>
        <authorList>
            <person name="Du Z.-J."/>
            <person name="Chang Y.-Q."/>
        </authorList>
    </citation>
    <scope>NUCLEOTIDE SEQUENCE [LARGE SCALE GENOMIC DNA]</scope>
    <source>
        <strain evidence="2">F02</strain>
    </source>
</reference>
<accession>A0A2N5Y5F6</accession>
<dbReference type="InterPro" id="IPR010451">
    <property type="entry name" value="Acetoacetate_decarboxylase"/>
</dbReference>
<name>A0A2N5Y5F6_9GAMM</name>
<dbReference type="InterPro" id="IPR023375">
    <property type="entry name" value="ADC_dom_sf"/>
</dbReference>
<evidence type="ECO:0000313" key="2">
    <source>
        <dbReference type="Proteomes" id="UP000234845"/>
    </source>
</evidence>